<dbReference type="PANTHER" id="PTHR12277:SF81">
    <property type="entry name" value="PROTEIN ABHD13"/>
    <property type="match status" value="1"/>
</dbReference>
<dbReference type="Gene3D" id="3.40.50.1820">
    <property type="entry name" value="alpha/beta hydrolase"/>
    <property type="match status" value="1"/>
</dbReference>
<accession>A0A8K1CP87</accession>
<protein>
    <recommendedName>
        <fullName evidence="1">Serine aminopeptidase S33 domain-containing protein</fullName>
    </recommendedName>
</protein>
<keyword evidence="3" id="KW-1185">Reference proteome</keyword>
<organism evidence="2 3">
    <name type="scientific">Pythium oligandrum</name>
    <name type="common">Mycoparasitic fungus</name>
    <dbReference type="NCBI Taxonomy" id="41045"/>
    <lineage>
        <taxon>Eukaryota</taxon>
        <taxon>Sar</taxon>
        <taxon>Stramenopiles</taxon>
        <taxon>Oomycota</taxon>
        <taxon>Peronosporomycetes</taxon>
        <taxon>Pythiales</taxon>
        <taxon>Pythiaceae</taxon>
        <taxon>Pythium</taxon>
    </lineage>
</organism>
<dbReference type="OrthoDB" id="446723at2759"/>
<reference evidence="2" key="1">
    <citation type="submission" date="2019-03" db="EMBL/GenBank/DDBJ databases">
        <title>Long read genome sequence of the mycoparasitic Pythium oligandrum ATCC 38472 isolated from sugarbeet rhizosphere.</title>
        <authorList>
            <person name="Gaulin E."/>
        </authorList>
    </citation>
    <scope>NUCLEOTIDE SEQUENCE</scope>
    <source>
        <strain evidence="2">ATCC 38472_TT</strain>
    </source>
</reference>
<dbReference type="Proteomes" id="UP000794436">
    <property type="component" value="Unassembled WGS sequence"/>
</dbReference>
<dbReference type="Pfam" id="PF12146">
    <property type="entry name" value="Hydrolase_4"/>
    <property type="match status" value="1"/>
</dbReference>
<evidence type="ECO:0000313" key="3">
    <source>
        <dbReference type="Proteomes" id="UP000794436"/>
    </source>
</evidence>
<evidence type="ECO:0000313" key="2">
    <source>
        <dbReference type="EMBL" id="TMW66230.1"/>
    </source>
</evidence>
<dbReference type="InterPro" id="IPR022742">
    <property type="entry name" value="Hydrolase_4"/>
</dbReference>
<sequence>MGATLSALVFQPPPPSYGFTRRYFLLATSKHHRIPAFYIEQERAEYTILFSHGNAEDLGMIFDWFREVARRLHVNVMAYDYSGYGISDGEPSEEAVYADVEAAFAYLVNVKKTPPSKIILYGRSLGSGPTTHIAVRQSHMKQPVAGVILQSPLLSIYRVAFNFRFTIPGDWFCNIDIIDQVESPVTIIHGTRDEVVPFWHGEGLFEQCRQEWRCKPLWVTDAGHNNVEAFLCANGDEFFAHLIEFVSICHETVVIRSEELKARQCEEIKCWFVETRYEIMERPNAFI</sequence>
<dbReference type="SUPFAM" id="SSF53474">
    <property type="entry name" value="alpha/beta-Hydrolases"/>
    <property type="match status" value="1"/>
</dbReference>
<dbReference type="InterPro" id="IPR029058">
    <property type="entry name" value="AB_hydrolase_fold"/>
</dbReference>
<dbReference type="PANTHER" id="PTHR12277">
    <property type="entry name" value="ALPHA/BETA HYDROLASE DOMAIN-CONTAINING PROTEIN"/>
    <property type="match status" value="1"/>
</dbReference>
<feature type="domain" description="Serine aminopeptidase S33" evidence="1">
    <location>
        <begin position="45"/>
        <end position="156"/>
    </location>
</feature>
<evidence type="ECO:0000259" key="1">
    <source>
        <dbReference type="Pfam" id="PF12146"/>
    </source>
</evidence>
<comment type="caution">
    <text evidence="2">The sequence shown here is derived from an EMBL/GenBank/DDBJ whole genome shotgun (WGS) entry which is preliminary data.</text>
</comment>
<dbReference type="EMBL" id="SPLM01000036">
    <property type="protein sequence ID" value="TMW66230.1"/>
    <property type="molecule type" value="Genomic_DNA"/>
</dbReference>
<gene>
    <name evidence="2" type="ORF">Poli38472_003995</name>
</gene>
<dbReference type="AlphaFoldDB" id="A0A8K1CP87"/>
<name>A0A8K1CP87_PYTOL</name>
<proteinExistence type="predicted"/>